<organism evidence="2 3">
    <name type="scientific">Calicophoron daubneyi</name>
    <name type="common">Rumen fluke</name>
    <name type="synonym">Paramphistomum daubneyi</name>
    <dbReference type="NCBI Taxonomy" id="300641"/>
    <lineage>
        <taxon>Eukaryota</taxon>
        <taxon>Metazoa</taxon>
        <taxon>Spiralia</taxon>
        <taxon>Lophotrochozoa</taxon>
        <taxon>Platyhelminthes</taxon>
        <taxon>Trematoda</taxon>
        <taxon>Digenea</taxon>
        <taxon>Plagiorchiida</taxon>
        <taxon>Pronocephalata</taxon>
        <taxon>Paramphistomoidea</taxon>
        <taxon>Paramphistomidae</taxon>
        <taxon>Calicophoron</taxon>
    </lineage>
</organism>
<protein>
    <submittedName>
        <fullName evidence="2">Uncharacterized protein</fullName>
    </submittedName>
</protein>
<feature type="compositionally biased region" description="Basic and acidic residues" evidence="1">
    <location>
        <begin position="35"/>
        <end position="46"/>
    </location>
</feature>
<dbReference type="EMBL" id="CAXLJL010000135">
    <property type="protein sequence ID" value="CAL5132788.1"/>
    <property type="molecule type" value="Genomic_DNA"/>
</dbReference>
<evidence type="ECO:0000256" key="1">
    <source>
        <dbReference type="SAM" id="MobiDB-lite"/>
    </source>
</evidence>
<feature type="non-terminal residue" evidence="2">
    <location>
        <position position="193"/>
    </location>
</feature>
<evidence type="ECO:0000313" key="3">
    <source>
        <dbReference type="Proteomes" id="UP001497525"/>
    </source>
</evidence>
<dbReference type="Proteomes" id="UP001497525">
    <property type="component" value="Unassembled WGS sequence"/>
</dbReference>
<evidence type="ECO:0000313" key="2">
    <source>
        <dbReference type="EMBL" id="CAL5132788.1"/>
    </source>
</evidence>
<gene>
    <name evidence="2" type="ORF">CDAUBV1_LOCUS5625</name>
</gene>
<sequence length="193" mass="22071">QYNVNQLSRKGMNEKKVQSWEKVNDRRIQNMNSTDEDRVREDDKDSAVTGVKSGKYDHSDSRLMAAEKRIQELENMLRSSNLRDRVRNTDDKIALDGSRHIHVMSDDQISPQCFEFDNQCLRTTDCKKDVNDSPCSASVAKRYGVCITSDGSRDRVSGAPLDSHTIRSANDTEFPDNGKRIQKSFLDLPEREI</sequence>
<feature type="compositionally biased region" description="Basic and acidic residues" evidence="1">
    <location>
        <begin position="11"/>
        <end position="28"/>
    </location>
</feature>
<name>A0AAV2T5N8_CALDB</name>
<accession>A0AAV2T5N8</accession>
<comment type="caution">
    <text evidence="2">The sequence shown here is derived from an EMBL/GenBank/DDBJ whole genome shotgun (WGS) entry which is preliminary data.</text>
</comment>
<dbReference type="AlphaFoldDB" id="A0AAV2T5N8"/>
<feature type="non-terminal residue" evidence="2">
    <location>
        <position position="1"/>
    </location>
</feature>
<reference evidence="2" key="1">
    <citation type="submission" date="2024-06" db="EMBL/GenBank/DDBJ databases">
        <authorList>
            <person name="Liu X."/>
            <person name="Lenzi L."/>
            <person name="Haldenby T S."/>
            <person name="Uol C."/>
        </authorList>
    </citation>
    <scope>NUCLEOTIDE SEQUENCE</scope>
</reference>
<feature type="region of interest" description="Disordered" evidence="1">
    <location>
        <begin position="1"/>
        <end position="58"/>
    </location>
</feature>
<proteinExistence type="predicted"/>